<dbReference type="Pfam" id="PF00501">
    <property type="entry name" value="AMP-binding"/>
    <property type="match status" value="1"/>
</dbReference>
<dbReference type="InterPro" id="IPR025110">
    <property type="entry name" value="AMP-bd_C"/>
</dbReference>
<evidence type="ECO:0000259" key="1">
    <source>
        <dbReference type="Pfam" id="PF00501"/>
    </source>
</evidence>
<sequence>MTSGEMPNGDFPLLIRHLMPTANRSTVAGEIVDASGLRFTYPQFAERVARLAGALTACGVKQGETVAVLDWDTHRYLECFYAIPVMGCVLMTVNVRLSRDQVRYTIDNSGATTVITHPDFLPLLTAGVPELRLQKIIVVGDAGDFEPPPDVEMAEYYAITEAAAPDFAYPDVDERSRATMFYTSGTTGNPKGVYYSHRQIFLHTLGVLATFGTAPAQGRFGADDVYMPITPLFHAHAWGFPYAATLLGAKQVYPGRYKADILLRLIEEESVTFSHCVASVLRMLLDELKVRPVDLSRMKMLIGGGALPGGLVRSALEHRIDIFSGYGMSEAFAIQTVNHLTATEAVAELDEQLRLRTRPGRPALLCDVRTVTPDLGETAVGEEGEIVFRSPWLTPGYWRNEEESQELWRGGWLHSGDIGKFGEDGALCITDRVKDVIKSGGEWISSLLLESLISQVEGVAESAVIATPDARWAERPMALVVPREGYDLEVEAIRTALTAAATAGVIPRYGVPEHIKLVDALEKTSVGKLDKKALRARYVEQVV</sequence>
<dbReference type="Proteomes" id="UP000292085">
    <property type="component" value="Unassembled WGS sequence"/>
</dbReference>
<proteinExistence type="predicted"/>
<feature type="domain" description="AMP-dependent synthetase/ligase" evidence="1">
    <location>
        <begin position="32"/>
        <end position="398"/>
    </location>
</feature>
<reference evidence="3 4" key="1">
    <citation type="submission" date="2019-02" db="EMBL/GenBank/DDBJ databases">
        <authorList>
            <person name="Li Y."/>
        </authorList>
    </citation>
    <scope>NUCLEOTIDE SEQUENCE [LARGE SCALE GENOMIC DNA]</scope>
    <source>
        <strain evidence="3 4">3-7</strain>
    </source>
</reference>
<comment type="caution">
    <text evidence="3">The sequence shown here is derived from an EMBL/GenBank/DDBJ whole genome shotgun (WGS) entry which is preliminary data.</text>
</comment>
<dbReference type="InterPro" id="IPR045851">
    <property type="entry name" value="AMP-bd_C_sf"/>
</dbReference>
<name>A0A4Q6XV93_9SPHN</name>
<dbReference type="Gene3D" id="3.40.50.12780">
    <property type="entry name" value="N-terminal domain of ligase-like"/>
    <property type="match status" value="1"/>
</dbReference>
<accession>A0A4Q6XV93</accession>
<evidence type="ECO:0000259" key="2">
    <source>
        <dbReference type="Pfam" id="PF13193"/>
    </source>
</evidence>
<evidence type="ECO:0000313" key="4">
    <source>
        <dbReference type="Proteomes" id="UP000292085"/>
    </source>
</evidence>
<keyword evidence="4" id="KW-1185">Reference proteome</keyword>
<organism evidence="3 4">
    <name type="scientific">Sphingomonas populi</name>
    <dbReference type="NCBI Taxonomy" id="2484750"/>
    <lineage>
        <taxon>Bacteria</taxon>
        <taxon>Pseudomonadati</taxon>
        <taxon>Pseudomonadota</taxon>
        <taxon>Alphaproteobacteria</taxon>
        <taxon>Sphingomonadales</taxon>
        <taxon>Sphingomonadaceae</taxon>
        <taxon>Sphingomonas</taxon>
    </lineage>
</organism>
<dbReference type="PROSITE" id="PS00455">
    <property type="entry name" value="AMP_BINDING"/>
    <property type="match status" value="1"/>
</dbReference>
<dbReference type="InterPro" id="IPR020845">
    <property type="entry name" value="AMP-binding_CS"/>
</dbReference>
<dbReference type="AlphaFoldDB" id="A0A4Q6XV93"/>
<dbReference type="InterPro" id="IPR050237">
    <property type="entry name" value="ATP-dep_AMP-bd_enzyme"/>
</dbReference>
<dbReference type="InterPro" id="IPR042099">
    <property type="entry name" value="ANL_N_sf"/>
</dbReference>
<evidence type="ECO:0000313" key="3">
    <source>
        <dbReference type="EMBL" id="RZF60587.1"/>
    </source>
</evidence>
<feature type="domain" description="AMP-binding enzyme C-terminal" evidence="2">
    <location>
        <begin position="449"/>
        <end position="528"/>
    </location>
</feature>
<keyword evidence="3" id="KW-0436">Ligase</keyword>
<dbReference type="RefSeq" id="WP_130160283.1">
    <property type="nucleotide sequence ID" value="NZ_SGIS01000062.1"/>
</dbReference>
<dbReference type="SUPFAM" id="SSF56801">
    <property type="entry name" value="Acetyl-CoA synthetase-like"/>
    <property type="match status" value="1"/>
</dbReference>
<dbReference type="EMBL" id="SGIS01000062">
    <property type="protein sequence ID" value="RZF60587.1"/>
    <property type="molecule type" value="Genomic_DNA"/>
</dbReference>
<dbReference type="InterPro" id="IPR000873">
    <property type="entry name" value="AMP-dep_synth/lig_dom"/>
</dbReference>
<dbReference type="PANTHER" id="PTHR43767">
    <property type="entry name" value="LONG-CHAIN-FATTY-ACID--COA LIGASE"/>
    <property type="match status" value="1"/>
</dbReference>
<gene>
    <name evidence="3" type="ORF">EWE75_22330</name>
</gene>
<dbReference type="NCBIfam" id="NF004837">
    <property type="entry name" value="PRK06187.1"/>
    <property type="match status" value="1"/>
</dbReference>
<dbReference type="GO" id="GO:0016877">
    <property type="term" value="F:ligase activity, forming carbon-sulfur bonds"/>
    <property type="evidence" value="ECO:0007669"/>
    <property type="project" value="UniProtKB-ARBA"/>
</dbReference>
<dbReference type="OrthoDB" id="7056261at2"/>
<dbReference type="Pfam" id="PF13193">
    <property type="entry name" value="AMP-binding_C"/>
    <property type="match status" value="1"/>
</dbReference>
<dbReference type="PANTHER" id="PTHR43767:SF11">
    <property type="entry name" value="MEDIUM-CHAIN-FATTY-ACID--COA LIGASE"/>
    <property type="match status" value="1"/>
</dbReference>
<protein>
    <submittedName>
        <fullName evidence="3">Long-chain-fatty-acid--CoA ligase</fullName>
    </submittedName>
</protein>
<dbReference type="Gene3D" id="3.30.300.30">
    <property type="match status" value="1"/>
</dbReference>